<gene>
    <name evidence="1" type="ORF">ES332_A05G314500v1</name>
</gene>
<name>A0A5D2QLS7_GOSTO</name>
<keyword evidence="2" id="KW-1185">Reference proteome</keyword>
<organism evidence="1 2">
    <name type="scientific">Gossypium tomentosum</name>
    <name type="common">Hawaiian cotton</name>
    <name type="synonym">Gossypium sandvicense</name>
    <dbReference type="NCBI Taxonomy" id="34277"/>
    <lineage>
        <taxon>Eukaryota</taxon>
        <taxon>Viridiplantae</taxon>
        <taxon>Streptophyta</taxon>
        <taxon>Embryophyta</taxon>
        <taxon>Tracheophyta</taxon>
        <taxon>Spermatophyta</taxon>
        <taxon>Magnoliopsida</taxon>
        <taxon>eudicotyledons</taxon>
        <taxon>Gunneridae</taxon>
        <taxon>Pentapetalae</taxon>
        <taxon>rosids</taxon>
        <taxon>malvids</taxon>
        <taxon>Malvales</taxon>
        <taxon>Malvaceae</taxon>
        <taxon>Malvoideae</taxon>
        <taxon>Gossypium</taxon>
    </lineage>
</organism>
<evidence type="ECO:0000313" key="2">
    <source>
        <dbReference type="Proteomes" id="UP000322667"/>
    </source>
</evidence>
<protein>
    <submittedName>
        <fullName evidence="1">Uncharacterized protein</fullName>
    </submittedName>
</protein>
<sequence length="39" mass="4541">MLSKAVSSIFERRKLRLSVLLAGFSRIEGWRFSVFILLL</sequence>
<accession>A0A5D2QLS7</accession>
<dbReference type="EMBL" id="CM017614">
    <property type="protein sequence ID" value="TYI29406.1"/>
    <property type="molecule type" value="Genomic_DNA"/>
</dbReference>
<reference evidence="1 2" key="1">
    <citation type="submission" date="2019-07" db="EMBL/GenBank/DDBJ databases">
        <title>WGS assembly of Gossypium tomentosum.</title>
        <authorList>
            <person name="Chen Z.J."/>
            <person name="Sreedasyam A."/>
            <person name="Ando A."/>
            <person name="Song Q."/>
            <person name="De L."/>
            <person name="Hulse-Kemp A."/>
            <person name="Ding M."/>
            <person name="Ye W."/>
            <person name="Kirkbride R."/>
            <person name="Jenkins J."/>
            <person name="Plott C."/>
            <person name="Lovell J."/>
            <person name="Lin Y.-M."/>
            <person name="Vaughn R."/>
            <person name="Liu B."/>
            <person name="Li W."/>
            <person name="Simpson S."/>
            <person name="Scheffler B."/>
            <person name="Saski C."/>
            <person name="Grover C."/>
            <person name="Hu G."/>
            <person name="Conover J."/>
            <person name="Carlson J."/>
            <person name="Shu S."/>
            <person name="Boston L."/>
            <person name="Williams M."/>
            <person name="Peterson D."/>
            <person name="Mcgee K."/>
            <person name="Jones D."/>
            <person name="Wendel J."/>
            <person name="Stelly D."/>
            <person name="Grimwood J."/>
            <person name="Schmutz J."/>
        </authorList>
    </citation>
    <scope>NUCLEOTIDE SEQUENCE [LARGE SCALE GENOMIC DNA]</scope>
    <source>
        <strain evidence="1">7179.01</strain>
    </source>
</reference>
<proteinExistence type="predicted"/>
<dbReference type="Proteomes" id="UP000322667">
    <property type="component" value="Chromosome A05"/>
</dbReference>
<evidence type="ECO:0000313" key="1">
    <source>
        <dbReference type="EMBL" id="TYI29406.1"/>
    </source>
</evidence>
<dbReference type="AlphaFoldDB" id="A0A5D2QLS7"/>